<name>A0A2P2NEM8_RHIMU</name>
<sequence length="34" mass="3426">MRGSSSGSLDASDIPGASSESDCSPDLLLKELSL</sequence>
<organism evidence="2">
    <name type="scientific">Rhizophora mucronata</name>
    <name type="common">Asiatic mangrove</name>
    <dbReference type="NCBI Taxonomy" id="61149"/>
    <lineage>
        <taxon>Eukaryota</taxon>
        <taxon>Viridiplantae</taxon>
        <taxon>Streptophyta</taxon>
        <taxon>Embryophyta</taxon>
        <taxon>Tracheophyta</taxon>
        <taxon>Spermatophyta</taxon>
        <taxon>Magnoliopsida</taxon>
        <taxon>eudicotyledons</taxon>
        <taxon>Gunneridae</taxon>
        <taxon>Pentapetalae</taxon>
        <taxon>rosids</taxon>
        <taxon>fabids</taxon>
        <taxon>Malpighiales</taxon>
        <taxon>Rhizophoraceae</taxon>
        <taxon>Rhizophora</taxon>
    </lineage>
</organism>
<dbReference type="EMBL" id="GGEC01060462">
    <property type="protein sequence ID" value="MBX40946.1"/>
    <property type="molecule type" value="Transcribed_RNA"/>
</dbReference>
<evidence type="ECO:0000313" key="2">
    <source>
        <dbReference type="EMBL" id="MBX40946.1"/>
    </source>
</evidence>
<reference evidence="2" key="1">
    <citation type="submission" date="2018-02" db="EMBL/GenBank/DDBJ databases">
        <title>Rhizophora mucronata_Transcriptome.</title>
        <authorList>
            <person name="Meera S.P."/>
            <person name="Sreeshan A."/>
            <person name="Augustine A."/>
        </authorList>
    </citation>
    <scope>NUCLEOTIDE SEQUENCE</scope>
    <source>
        <tissue evidence="2">Leaf</tissue>
    </source>
</reference>
<dbReference type="AlphaFoldDB" id="A0A2P2NEM8"/>
<feature type="region of interest" description="Disordered" evidence="1">
    <location>
        <begin position="1"/>
        <end position="25"/>
    </location>
</feature>
<accession>A0A2P2NEM8</accession>
<evidence type="ECO:0000256" key="1">
    <source>
        <dbReference type="SAM" id="MobiDB-lite"/>
    </source>
</evidence>
<proteinExistence type="predicted"/>
<protein>
    <submittedName>
        <fullName evidence="2">Uncharacterized protein</fullName>
    </submittedName>
</protein>